<reference evidence="1 2" key="1">
    <citation type="submission" date="2018-03" db="EMBL/GenBank/DDBJ databases">
        <title>Whole genome analyses suggest that Burkholderia sensu lato contains two further novel genera in the rhizoxinica-symbiotica group Mycetohabitans gen. nov., and Trinickia gen. nov.: implications for the evolution of diazotrophy and nodulation in the Burkholderiaceae.</title>
        <authorList>
            <person name="Estrada De Los Santos P."/>
            <person name="Palmer M."/>
            <person name="Chavez-Ramirez B."/>
            <person name="Steenkamp E.T."/>
            <person name="Hirsch A.M."/>
            <person name="Manyaka P."/>
            <person name="Maluk M."/>
            <person name="Lafos M."/>
            <person name="Crook M."/>
            <person name="Gross E."/>
            <person name="Simon M.F."/>
            <person name="Bueno Dos Reis Junior F."/>
            <person name="Poole P.S."/>
            <person name="Venter S.N."/>
            <person name="James E.K."/>
        </authorList>
    </citation>
    <scope>NUCLEOTIDE SEQUENCE [LARGE SCALE GENOMIC DNA]</scope>
    <source>
        <strain evidence="1 2">JPY-366</strain>
    </source>
</reference>
<dbReference type="GO" id="GO:0016740">
    <property type="term" value="F:transferase activity"/>
    <property type="evidence" value="ECO:0007669"/>
    <property type="project" value="InterPro"/>
</dbReference>
<dbReference type="Proteomes" id="UP000240638">
    <property type="component" value="Unassembled WGS sequence"/>
</dbReference>
<dbReference type="RefSeq" id="WP_107151323.1">
    <property type="nucleotide sequence ID" value="NZ_PYUC01000006.1"/>
</dbReference>
<dbReference type="Gene3D" id="3.40.1080.10">
    <property type="entry name" value="Glutaconate Coenzyme A-transferase"/>
    <property type="match status" value="1"/>
</dbReference>
<organism evidence="1 2">
    <name type="scientific">Trinickia symbiotica</name>
    <dbReference type="NCBI Taxonomy" id="863227"/>
    <lineage>
        <taxon>Bacteria</taxon>
        <taxon>Pseudomonadati</taxon>
        <taxon>Pseudomonadota</taxon>
        <taxon>Betaproteobacteria</taxon>
        <taxon>Burkholderiales</taxon>
        <taxon>Burkholderiaceae</taxon>
        <taxon>Trinickia</taxon>
    </lineage>
</organism>
<proteinExistence type="predicted"/>
<dbReference type="PANTHER" id="PTHR43293:SF2">
    <property type="entry name" value="MALONATE DECARBOXYLASE ALPHA SUBUNIT"/>
    <property type="match status" value="1"/>
</dbReference>
<dbReference type="EMBL" id="PYUC01000006">
    <property type="protein sequence ID" value="PTB20249.1"/>
    <property type="molecule type" value="Genomic_DNA"/>
</dbReference>
<dbReference type="InterPro" id="IPR005777">
    <property type="entry name" value="MadA"/>
</dbReference>
<evidence type="ECO:0000313" key="1">
    <source>
        <dbReference type="EMBL" id="PTB20249.1"/>
    </source>
</evidence>
<dbReference type="InterPro" id="IPR037171">
    <property type="entry name" value="NagB/RpiA_transferase-like"/>
</dbReference>
<accession>A0A2T3XUP8</accession>
<dbReference type="AlphaFoldDB" id="A0A2T3XUP8"/>
<gene>
    <name evidence="1" type="primary">mdcA</name>
    <name evidence="1" type="ORF">C9I57_14350</name>
</gene>
<comment type="caution">
    <text evidence="1">The sequence shown here is derived from an EMBL/GenBank/DDBJ whole genome shotgun (WGS) entry which is preliminary data.</text>
</comment>
<dbReference type="SUPFAM" id="SSF100950">
    <property type="entry name" value="NagB/RpiA/CoA transferase-like"/>
    <property type="match status" value="2"/>
</dbReference>
<protein>
    <submittedName>
        <fullName evidence="1">Malonate decarboxylase subunit alpha</fullName>
    </submittedName>
</protein>
<sequence length="559" mass="60482">MNAPADTSFSRSWTTLRDEKARRLAVVAPWIEDGVLPRARIVDALEALIRPGDRVALEGDNQKQADFLSRSLAQVDPAKVSGIHLLISSISRPEHLTLFERGIAHKVDFAFAGPQSLRVAQLLEDGQLEVGAIHTYVELYARMFVDLAPRVALLCAEQADRHGNLYTGPNTEDTPTIAEAAAFRHGIVIVQVNEIVDELPRVDIPGSWVDVVVEADRPFAIEPLFTRDPRHIGDLQVLTAMLAIRGIYEAYGVTSLNHGIGFDTAAIELILPTYGAELGLKGKICRNWTLNPHPTLIPAIESGWVESVHCFGSEVGMEAYIAARPDVFFTGRDGSLRSNRVLCQLAGQYGVDLFIGSTLQIDADANSSTVTRGRLAGFGGAPNMGHDPRGRRHASEAWLKLLKAEGGPAAAGSGVARGRKLVVQLAETYKKGGEPTFVDELDAVSVGAKSGMPIAPVMIYGDDVSHVVTEEGIAYLHKAQGVEERRAALAAVAGVTPIGLRAEPARTAELRRRGIVAYPEDLGIRRGQAKRTLLAARSIDDLVEWSGGLYSPPARFRSW</sequence>
<dbReference type="PANTHER" id="PTHR43293">
    <property type="entry name" value="ACETATE COA-TRANSFERASE YDIF"/>
    <property type="match status" value="1"/>
</dbReference>
<name>A0A2T3XUP8_9BURK</name>
<dbReference type="NCBIfam" id="TIGR01110">
    <property type="entry name" value="mdcA"/>
    <property type="match status" value="1"/>
</dbReference>
<dbReference type="Pfam" id="PF16957">
    <property type="entry name" value="Mal_decarbox_Al"/>
    <property type="match status" value="1"/>
</dbReference>
<evidence type="ECO:0000313" key="2">
    <source>
        <dbReference type="Proteomes" id="UP000240638"/>
    </source>
</evidence>